<dbReference type="EMBL" id="JAJFAZ020000004">
    <property type="protein sequence ID" value="KAI5333466.1"/>
    <property type="molecule type" value="Genomic_DNA"/>
</dbReference>
<protein>
    <submittedName>
        <fullName evidence="1">Uncharacterized protein</fullName>
    </submittedName>
</protein>
<reference evidence="1 2" key="1">
    <citation type="journal article" date="2022" name="G3 (Bethesda)">
        <title>Whole-genome sequence and methylome profiling of the almond [Prunus dulcis (Mill.) D.A. Webb] cultivar 'Nonpareil'.</title>
        <authorList>
            <person name="D'Amico-Willman K.M."/>
            <person name="Ouma W.Z."/>
            <person name="Meulia T."/>
            <person name="Sideli G.M."/>
            <person name="Gradziel T.M."/>
            <person name="Fresnedo-Ramirez J."/>
        </authorList>
    </citation>
    <scope>NUCLEOTIDE SEQUENCE [LARGE SCALE GENOMIC DNA]</scope>
    <source>
        <strain evidence="1">Clone GOH B32 T37-40</strain>
    </source>
</reference>
<organism evidence="1 2">
    <name type="scientific">Prunus dulcis</name>
    <name type="common">Almond</name>
    <name type="synonym">Amygdalus dulcis</name>
    <dbReference type="NCBI Taxonomy" id="3755"/>
    <lineage>
        <taxon>Eukaryota</taxon>
        <taxon>Viridiplantae</taxon>
        <taxon>Streptophyta</taxon>
        <taxon>Embryophyta</taxon>
        <taxon>Tracheophyta</taxon>
        <taxon>Spermatophyta</taxon>
        <taxon>Magnoliopsida</taxon>
        <taxon>eudicotyledons</taxon>
        <taxon>Gunneridae</taxon>
        <taxon>Pentapetalae</taxon>
        <taxon>rosids</taxon>
        <taxon>fabids</taxon>
        <taxon>Rosales</taxon>
        <taxon>Rosaceae</taxon>
        <taxon>Amygdaloideae</taxon>
        <taxon>Amygdaleae</taxon>
        <taxon>Prunus</taxon>
    </lineage>
</organism>
<sequence length="71" mass="7808">MKANAKPTCSCKSQMFSKTGGLVMDVSRILASMPSFSVHYVLQITNGVADRIAHYGLSQEDLAFWFDVPPL</sequence>
<evidence type="ECO:0000313" key="2">
    <source>
        <dbReference type="Proteomes" id="UP001054821"/>
    </source>
</evidence>
<accession>A0AAD4W0Q9</accession>
<keyword evidence="2" id="KW-1185">Reference proteome</keyword>
<proteinExistence type="predicted"/>
<name>A0AAD4W0Q9_PRUDU</name>
<evidence type="ECO:0000313" key="1">
    <source>
        <dbReference type="EMBL" id="KAI5333466.1"/>
    </source>
</evidence>
<gene>
    <name evidence="1" type="ORF">L3X38_023597</name>
</gene>
<dbReference type="Proteomes" id="UP001054821">
    <property type="component" value="Chromosome 4"/>
</dbReference>
<dbReference type="AlphaFoldDB" id="A0AAD4W0Q9"/>
<comment type="caution">
    <text evidence="1">The sequence shown here is derived from an EMBL/GenBank/DDBJ whole genome shotgun (WGS) entry which is preliminary data.</text>
</comment>